<protein>
    <submittedName>
        <fullName evidence="15">PQQ-dependent dehydrogenase, methanol/ethanol family</fullName>
        <ecNumber evidence="15">1.1.2.-</ecNumber>
    </submittedName>
</protein>
<dbReference type="InterPro" id="IPR011047">
    <property type="entry name" value="Quinoprotein_ADH-like_sf"/>
</dbReference>
<evidence type="ECO:0000313" key="16">
    <source>
        <dbReference type="Proteomes" id="UP000811255"/>
    </source>
</evidence>
<reference evidence="15 16" key="1">
    <citation type="submission" date="2021-05" db="EMBL/GenBank/DDBJ databases">
        <title>Croceibacterium sp. LX-88 genome sequence.</title>
        <authorList>
            <person name="Luo X."/>
        </authorList>
    </citation>
    <scope>NUCLEOTIDE SEQUENCE [LARGE SCALE GENOMIC DNA]</scope>
    <source>
        <strain evidence="15 16">LX-88</strain>
    </source>
</reference>
<evidence type="ECO:0000256" key="8">
    <source>
        <dbReference type="ARBA" id="ARBA00022891"/>
    </source>
</evidence>
<evidence type="ECO:0000256" key="6">
    <source>
        <dbReference type="ARBA" id="ARBA00022729"/>
    </source>
</evidence>
<proteinExistence type="inferred from homology"/>
<keyword evidence="6 13" id="KW-0732">Signal</keyword>
<evidence type="ECO:0000256" key="3">
    <source>
        <dbReference type="ARBA" id="ARBA00008156"/>
    </source>
</evidence>
<evidence type="ECO:0000259" key="14">
    <source>
        <dbReference type="PROSITE" id="PS51007"/>
    </source>
</evidence>
<evidence type="ECO:0000313" key="15">
    <source>
        <dbReference type="EMBL" id="MBT2134782.1"/>
    </source>
</evidence>
<keyword evidence="4 12" id="KW-0349">Heme</keyword>
<comment type="caution">
    <text evidence="15">The sequence shown here is derived from an EMBL/GenBank/DDBJ whole genome shotgun (WGS) entry which is preliminary data.</text>
</comment>
<dbReference type="InterPro" id="IPR036909">
    <property type="entry name" value="Cyt_c-like_dom_sf"/>
</dbReference>
<evidence type="ECO:0000256" key="7">
    <source>
        <dbReference type="ARBA" id="ARBA00022837"/>
    </source>
</evidence>
<dbReference type="PANTHER" id="PTHR32303">
    <property type="entry name" value="QUINOPROTEIN ALCOHOL DEHYDROGENASE (CYTOCHROME C)"/>
    <property type="match status" value="1"/>
</dbReference>
<dbReference type="Pfam" id="PF13442">
    <property type="entry name" value="Cytochrome_CBB3"/>
    <property type="match status" value="1"/>
</dbReference>
<evidence type="ECO:0000256" key="1">
    <source>
        <dbReference type="ARBA" id="ARBA00001913"/>
    </source>
</evidence>
<feature type="domain" description="Cytochrome c" evidence="14">
    <location>
        <begin position="624"/>
        <end position="703"/>
    </location>
</feature>
<accession>A0ABS5W612</accession>
<dbReference type="Gene3D" id="2.140.10.10">
    <property type="entry name" value="Quinoprotein alcohol dehydrogenase-like superfamily"/>
    <property type="match status" value="1"/>
</dbReference>
<feature type="chain" id="PRO_5045246252" evidence="13">
    <location>
        <begin position="25"/>
        <end position="720"/>
    </location>
</feature>
<dbReference type="EC" id="1.1.2.-" evidence="15"/>
<keyword evidence="7" id="KW-0106">Calcium</keyword>
<name>A0ABS5W612_9SPHN</name>
<feature type="signal peptide" evidence="13">
    <location>
        <begin position="1"/>
        <end position="24"/>
    </location>
</feature>
<evidence type="ECO:0000256" key="11">
    <source>
        <dbReference type="ARBA" id="ARBA00023157"/>
    </source>
</evidence>
<sequence length="720" mass="77131">MKSAKWIVAACAALALAGCKKDSAAEPSSLPTTGVTDAKIAAADPNEWLTYGRDYAEQRFSPLTQISDANVSKLGLAWYADMDTARGQEATPLMHDGTLYVATAWSMVKAFDAKTGALKWSYDPKVPRETLARACCDAVNRGVALYGDKVYVAALDGRLIALDQATGKEVWSKNVVPDAVSYTITGAPRVAKGKVLIGSAGAEYRARGFLAAFDWNTGEELWRFHTVPGNPEKGFENEAMESAAKTWGGKWWELGGGGTVWDSITYDPVTNLVYFGTGNAEPWNPAANGRDKAAGTKGAGDNLYTSSIVAVNADTGEYVWHFQETPEDRWDYDSNAQITTADLTLDGKKQRVVMHAPKNGYFYILDAKTGKFLNGTAWTAQNWTTGIDAVTGRPTINPEARYEVTGKQWVSLPGAGGAHSWQPMSYSQQTGLVYIPANNAGFPYFAEEDWQPSSMGFQTGINSAATAMPAVAEVRQQILGSTTGSLVAWDPVAKKEAWRVDFDGPWNGGTLSTAGNLVFQGNAREQFVAYAANSGRKLWSFPAQTGIIAAPMTYSVDGEQYVAILAGWGGVWDIAPGILASKSGRPRNISRLLVFKLGGTAKLPPAPPMQELVLDPPAFTGTQAQVTRGGSLYGRYCSVCHGDAAISGTLNPDLRHSPAIGSPDAVRSVVIDGALQHNGMVSFKEVVTAADAEAIRQYVLKRANEDKALEGKAAIRPSTT</sequence>
<comment type="cofactor">
    <cofactor evidence="2">
        <name>pyrroloquinoline quinone</name>
        <dbReference type="ChEBI" id="CHEBI:58442"/>
    </cofactor>
</comment>
<dbReference type="RefSeq" id="WP_214536403.1">
    <property type="nucleotide sequence ID" value="NZ_JAHFVK010000002.1"/>
</dbReference>
<dbReference type="Pfam" id="PF01011">
    <property type="entry name" value="PQQ"/>
    <property type="match status" value="2"/>
</dbReference>
<dbReference type="SUPFAM" id="SSF50998">
    <property type="entry name" value="Quinoprotein alcohol dehydrogenase-like"/>
    <property type="match status" value="1"/>
</dbReference>
<evidence type="ECO:0000256" key="12">
    <source>
        <dbReference type="PROSITE-ProRule" id="PRU00433"/>
    </source>
</evidence>
<dbReference type="CDD" id="cd10279">
    <property type="entry name" value="PQQ_ADH_II"/>
    <property type="match status" value="1"/>
</dbReference>
<keyword evidence="9 15" id="KW-0560">Oxidoreductase</keyword>
<dbReference type="Proteomes" id="UP000811255">
    <property type="component" value="Unassembled WGS sequence"/>
</dbReference>
<keyword evidence="5 12" id="KW-0479">Metal-binding</keyword>
<dbReference type="SMART" id="SM00564">
    <property type="entry name" value="PQQ"/>
    <property type="match status" value="6"/>
</dbReference>
<evidence type="ECO:0000256" key="2">
    <source>
        <dbReference type="ARBA" id="ARBA00001931"/>
    </source>
</evidence>
<dbReference type="InterPro" id="IPR018391">
    <property type="entry name" value="PQQ_b-propeller_rpt"/>
</dbReference>
<dbReference type="EMBL" id="JAHFVK010000002">
    <property type="protein sequence ID" value="MBT2134782.1"/>
    <property type="molecule type" value="Genomic_DNA"/>
</dbReference>
<dbReference type="PROSITE" id="PS51007">
    <property type="entry name" value="CYTC"/>
    <property type="match status" value="1"/>
</dbReference>
<keyword evidence="11" id="KW-1015">Disulfide bond</keyword>
<dbReference type="InterPro" id="IPR017512">
    <property type="entry name" value="PQQ_MeOH/EtOH_DH"/>
</dbReference>
<keyword evidence="8" id="KW-0634">PQQ</keyword>
<evidence type="ECO:0000256" key="13">
    <source>
        <dbReference type="SAM" id="SignalP"/>
    </source>
</evidence>
<dbReference type="NCBIfam" id="TIGR03075">
    <property type="entry name" value="PQQ_enz_alc_DH"/>
    <property type="match status" value="1"/>
</dbReference>
<dbReference type="InterPro" id="IPR009056">
    <property type="entry name" value="Cyt_c-like_dom"/>
</dbReference>
<dbReference type="PROSITE" id="PS51257">
    <property type="entry name" value="PROKAR_LIPOPROTEIN"/>
    <property type="match status" value="1"/>
</dbReference>
<gene>
    <name evidence="15" type="ORF">KK137_10585</name>
</gene>
<evidence type="ECO:0000256" key="4">
    <source>
        <dbReference type="ARBA" id="ARBA00022617"/>
    </source>
</evidence>
<dbReference type="SUPFAM" id="SSF46626">
    <property type="entry name" value="Cytochrome c"/>
    <property type="match status" value="1"/>
</dbReference>
<dbReference type="InterPro" id="IPR002372">
    <property type="entry name" value="PQQ_rpt_dom"/>
</dbReference>
<evidence type="ECO:0000256" key="9">
    <source>
        <dbReference type="ARBA" id="ARBA00023002"/>
    </source>
</evidence>
<comment type="cofactor">
    <cofactor evidence="1">
        <name>Ca(2+)</name>
        <dbReference type="ChEBI" id="CHEBI:29108"/>
    </cofactor>
</comment>
<comment type="similarity">
    <text evidence="3">Belongs to the bacterial PQQ dehydrogenase family.</text>
</comment>
<evidence type="ECO:0000256" key="5">
    <source>
        <dbReference type="ARBA" id="ARBA00022723"/>
    </source>
</evidence>
<dbReference type="Gene3D" id="1.10.760.10">
    <property type="entry name" value="Cytochrome c-like domain"/>
    <property type="match status" value="1"/>
</dbReference>
<keyword evidence="10 12" id="KW-0408">Iron</keyword>
<dbReference type="GO" id="GO:0016491">
    <property type="term" value="F:oxidoreductase activity"/>
    <property type="evidence" value="ECO:0007669"/>
    <property type="project" value="UniProtKB-KW"/>
</dbReference>
<organism evidence="15 16">
    <name type="scientific">Croceibacterium selenioxidans</name>
    <dbReference type="NCBI Taxonomy" id="2838833"/>
    <lineage>
        <taxon>Bacteria</taxon>
        <taxon>Pseudomonadati</taxon>
        <taxon>Pseudomonadota</taxon>
        <taxon>Alphaproteobacteria</taxon>
        <taxon>Sphingomonadales</taxon>
        <taxon>Erythrobacteraceae</taxon>
        <taxon>Croceibacterium</taxon>
    </lineage>
</organism>
<keyword evidence="16" id="KW-1185">Reference proteome</keyword>
<evidence type="ECO:0000256" key="10">
    <source>
        <dbReference type="ARBA" id="ARBA00023004"/>
    </source>
</evidence>